<evidence type="ECO:0000313" key="2">
    <source>
        <dbReference type="EMBL" id="KAH7312436.1"/>
    </source>
</evidence>
<protein>
    <recommendedName>
        <fullName evidence="4">Secreted protein</fullName>
    </recommendedName>
</protein>
<feature type="signal peptide" evidence="1">
    <location>
        <begin position="1"/>
        <end position="24"/>
    </location>
</feature>
<proteinExistence type="predicted"/>
<comment type="caution">
    <text evidence="2">The sequence shown here is derived from an EMBL/GenBank/DDBJ whole genome shotgun (WGS) entry which is preliminary data.</text>
</comment>
<accession>A0A8K0WNN0</accession>
<sequence>MSYGDLFFILLFFHNIFFPSFLLGGNQTGCNPGAKVGRTDGMAMRPRRYKYWERETQLQRKDMDQGKVWERVACVKVITLAGRMICDAYV</sequence>
<evidence type="ECO:0000313" key="3">
    <source>
        <dbReference type="Proteomes" id="UP000813444"/>
    </source>
</evidence>
<reference evidence="2" key="1">
    <citation type="journal article" date="2021" name="Nat. Commun.">
        <title>Genetic determinants of endophytism in the Arabidopsis root mycobiome.</title>
        <authorList>
            <person name="Mesny F."/>
            <person name="Miyauchi S."/>
            <person name="Thiergart T."/>
            <person name="Pickel B."/>
            <person name="Atanasova L."/>
            <person name="Karlsson M."/>
            <person name="Huettel B."/>
            <person name="Barry K.W."/>
            <person name="Haridas S."/>
            <person name="Chen C."/>
            <person name="Bauer D."/>
            <person name="Andreopoulos W."/>
            <person name="Pangilinan J."/>
            <person name="LaButti K."/>
            <person name="Riley R."/>
            <person name="Lipzen A."/>
            <person name="Clum A."/>
            <person name="Drula E."/>
            <person name="Henrissat B."/>
            <person name="Kohler A."/>
            <person name="Grigoriev I.V."/>
            <person name="Martin F.M."/>
            <person name="Hacquard S."/>
        </authorList>
    </citation>
    <scope>NUCLEOTIDE SEQUENCE</scope>
    <source>
        <strain evidence="2">MPI-CAGE-CH-0235</strain>
    </source>
</reference>
<organism evidence="2 3">
    <name type="scientific">Stachybotrys elegans</name>
    <dbReference type="NCBI Taxonomy" id="80388"/>
    <lineage>
        <taxon>Eukaryota</taxon>
        <taxon>Fungi</taxon>
        <taxon>Dikarya</taxon>
        <taxon>Ascomycota</taxon>
        <taxon>Pezizomycotina</taxon>
        <taxon>Sordariomycetes</taxon>
        <taxon>Hypocreomycetidae</taxon>
        <taxon>Hypocreales</taxon>
        <taxon>Stachybotryaceae</taxon>
        <taxon>Stachybotrys</taxon>
    </lineage>
</organism>
<feature type="chain" id="PRO_5035465642" description="Secreted protein" evidence="1">
    <location>
        <begin position="25"/>
        <end position="90"/>
    </location>
</feature>
<dbReference type="Proteomes" id="UP000813444">
    <property type="component" value="Unassembled WGS sequence"/>
</dbReference>
<keyword evidence="3" id="KW-1185">Reference proteome</keyword>
<keyword evidence="1" id="KW-0732">Signal</keyword>
<evidence type="ECO:0008006" key="4">
    <source>
        <dbReference type="Google" id="ProtNLM"/>
    </source>
</evidence>
<gene>
    <name evidence="2" type="ORF">B0I35DRAFT_56296</name>
</gene>
<evidence type="ECO:0000256" key="1">
    <source>
        <dbReference type="SAM" id="SignalP"/>
    </source>
</evidence>
<dbReference type="EMBL" id="JAGPNK010000010">
    <property type="protein sequence ID" value="KAH7312436.1"/>
    <property type="molecule type" value="Genomic_DNA"/>
</dbReference>
<dbReference type="AlphaFoldDB" id="A0A8K0WNN0"/>
<name>A0A8K0WNN0_9HYPO</name>